<dbReference type="GO" id="GO:0008270">
    <property type="term" value="F:zinc ion binding"/>
    <property type="evidence" value="ECO:0007669"/>
    <property type="project" value="UniProtKB-KW"/>
</dbReference>
<feature type="region of interest" description="Disordered" evidence="8">
    <location>
        <begin position="548"/>
        <end position="577"/>
    </location>
</feature>
<feature type="region of interest" description="Disordered" evidence="8">
    <location>
        <begin position="789"/>
        <end position="853"/>
    </location>
</feature>
<name>A0AAD4MXY1_9BILA</name>
<dbReference type="AlphaFoldDB" id="A0AAD4MXY1"/>
<reference evidence="10" key="1">
    <citation type="submission" date="2022-01" db="EMBL/GenBank/DDBJ databases">
        <title>Genome Sequence Resource for Two Populations of Ditylenchus destructor, the Migratory Endoparasitic Phytonematode.</title>
        <authorList>
            <person name="Zhang H."/>
            <person name="Lin R."/>
            <person name="Xie B."/>
        </authorList>
    </citation>
    <scope>NUCLEOTIDE SEQUENCE</scope>
    <source>
        <strain evidence="10">BazhouSP</strain>
    </source>
</reference>
<feature type="compositionally biased region" description="Polar residues" evidence="8">
    <location>
        <begin position="558"/>
        <end position="568"/>
    </location>
</feature>
<dbReference type="PROSITE" id="PS51873">
    <property type="entry name" value="TRIAD"/>
    <property type="match status" value="1"/>
</dbReference>
<gene>
    <name evidence="10" type="ORF">DdX_11447</name>
</gene>
<evidence type="ECO:0000256" key="8">
    <source>
        <dbReference type="SAM" id="MobiDB-lite"/>
    </source>
</evidence>
<feature type="compositionally biased region" description="Polar residues" evidence="8">
    <location>
        <begin position="802"/>
        <end position="844"/>
    </location>
</feature>
<dbReference type="InterPro" id="IPR002867">
    <property type="entry name" value="IBR_dom"/>
</dbReference>
<evidence type="ECO:0000256" key="1">
    <source>
        <dbReference type="ARBA" id="ARBA00004906"/>
    </source>
</evidence>
<dbReference type="SUPFAM" id="SSF57850">
    <property type="entry name" value="RING/U-box"/>
    <property type="match status" value="2"/>
</dbReference>
<dbReference type="InterPro" id="IPR047545">
    <property type="entry name" value="BRcat_RBR_RNF216"/>
</dbReference>
<keyword evidence="4" id="KW-0677">Repeat</keyword>
<keyword evidence="3" id="KW-0479">Metal-binding</keyword>
<dbReference type="PANTHER" id="PTHR22770:SF47">
    <property type="entry name" value="E3 UBIQUITIN-PROTEIN LIGASE RNF216"/>
    <property type="match status" value="1"/>
</dbReference>
<feature type="region of interest" description="Disordered" evidence="8">
    <location>
        <begin position="915"/>
        <end position="971"/>
    </location>
</feature>
<evidence type="ECO:0000256" key="6">
    <source>
        <dbReference type="ARBA" id="ARBA00022786"/>
    </source>
</evidence>
<evidence type="ECO:0000313" key="10">
    <source>
        <dbReference type="EMBL" id="KAI1709050.1"/>
    </source>
</evidence>
<dbReference type="GO" id="GO:0016740">
    <property type="term" value="F:transferase activity"/>
    <property type="evidence" value="ECO:0007669"/>
    <property type="project" value="UniProtKB-KW"/>
</dbReference>
<feature type="domain" description="RING-type" evidence="9">
    <location>
        <begin position="262"/>
        <end position="522"/>
    </location>
</feature>
<dbReference type="Proteomes" id="UP001201812">
    <property type="component" value="Unassembled WGS sequence"/>
</dbReference>
<proteinExistence type="predicted"/>
<protein>
    <submittedName>
        <fullName evidence="10">IBR domain, a half RING-finger domain-containing protein</fullName>
    </submittedName>
</protein>
<feature type="compositionally biased region" description="Polar residues" evidence="8">
    <location>
        <begin position="924"/>
        <end position="945"/>
    </location>
</feature>
<evidence type="ECO:0000259" key="9">
    <source>
        <dbReference type="PROSITE" id="PS51873"/>
    </source>
</evidence>
<evidence type="ECO:0000256" key="3">
    <source>
        <dbReference type="ARBA" id="ARBA00022723"/>
    </source>
</evidence>
<evidence type="ECO:0000256" key="4">
    <source>
        <dbReference type="ARBA" id="ARBA00022737"/>
    </source>
</evidence>
<dbReference type="CDD" id="cd20353">
    <property type="entry name" value="Rcat_RBR_RNF216"/>
    <property type="match status" value="1"/>
</dbReference>
<feature type="compositionally biased region" description="Basic and acidic residues" evidence="8">
    <location>
        <begin position="66"/>
        <end position="80"/>
    </location>
</feature>
<keyword evidence="5" id="KW-0863">Zinc-finger</keyword>
<comment type="pathway">
    <text evidence="1">Protein modification; protein ubiquitination.</text>
</comment>
<sequence>MDNIADPAAVVSENYYEKHNMTIDMFSHLELDEALQNYGHMSVEAFANWVAENMETLPKKRRGQKRKPDSDVSHTELSKEESDEVSSDEEEDNAGDLLIDKMLAEMLTALKSDLHKSPPLDGRSALSDVANQLSEIFPAVRMQFIRMIVSPNAFRGRLVASAIACFFAQNKVARKIQKYAPKLSQDFWCRDATPMANKRKSKLLGQNPYMATKIPASSSHPDVIRYQEIMEKYKEQYPALFNGDGLSPKAFSISLEKSEKEERLKCSVCFEEFAFSKMIFCSVPVARDITFEYEPSTSANAQANTSKVSESSFHADELPTHGFCKKCVRGQASAAVTETPLAEGGVGLKCMEPGCRNPILYSEIRHMIKKDVRKKLDERIFEENIGMAFENLERCPKCNNGIEIDIPKEVNKVFDCPNCERQTCRICQREWDDDHFGITCDELDVKQKRNRKDRQLEKELNEAIIRKCPRCGMPFVKDAGCNKMTCRCGCTQCYICRATDINYTHFCQHIRDPTKNRCSEGKMCKSTCLLWENAEQHDEKIIQDIKQKQQSEIKGTESGENPPTSSAAANEATKAEPQQRVNMQLDDGFMIHPPNHFLPPRFLNALSNAARTDNNANVRANMCPLCMPNVVYMTVQPDGSQRCGKCQWQQAPQNPPVPPHFGLMPGENAVAQGANDQQGRNYWGFNGNLMNPLPYPMPPPPPMFQNIPPPNIPPQYLPEIPPIPRPPLFNFGWGNEAGPVNQQDHRIDLIAQGLRHVADEMIQIPPLPPRRMHRPRAFLLNEAQPLPQQNAQNPQLVPGDATLNQNNGPNTAQSNYQNQQVTQNAHQNPGANNEQQPQNVTNSPPLQPQFFFGLGMMMPPANNQHHNNPQGGNGIPWGGIGNTMPNYPLPGNNEITPEEMRRQMIEYMQAERMRQRQENRVHRNQQANPNNNLGMGQAQPQQEQPPNIRPGNFNFGNVLHDYDANDPFDDI</sequence>
<evidence type="ECO:0000256" key="2">
    <source>
        <dbReference type="ARBA" id="ARBA00022679"/>
    </source>
</evidence>
<dbReference type="InterPro" id="IPR051628">
    <property type="entry name" value="LUBAC_E3_Ligases"/>
</dbReference>
<feature type="compositionally biased region" description="Acidic residues" evidence="8">
    <location>
        <begin position="81"/>
        <end position="92"/>
    </location>
</feature>
<dbReference type="InterPro" id="IPR044066">
    <property type="entry name" value="TRIAD_supradom"/>
</dbReference>
<feature type="region of interest" description="Disordered" evidence="8">
    <location>
        <begin position="59"/>
        <end position="92"/>
    </location>
</feature>
<evidence type="ECO:0000256" key="5">
    <source>
        <dbReference type="ARBA" id="ARBA00022771"/>
    </source>
</evidence>
<accession>A0AAD4MXY1</accession>
<evidence type="ECO:0000256" key="7">
    <source>
        <dbReference type="ARBA" id="ARBA00022833"/>
    </source>
</evidence>
<dbReference type="PANTHER" id="PTHR22770">
    <property type="entry name" value="UBIQUITIN CONJUGATING ENZYME 7 INTERACTING PROTEIN-RELATED"/>
    <property type="match status" value="1"/>
</dbReference>
<dbReference type="CDD" id="cd20339">
    <property type="entry name" value="BRcat_RBR_RNF216"/>
    <property type="match status" value="1"/>
</dbReference>
<keyword evidence="6" id="KW-0833">Ubl conjugation pathway</keyword>
<keyword evidence="7" id="KW-0862">Zinc</keyword>
<organism evidence="10 11">
    <name type="scientific">Ditylenchus destructor</name>
    <dbReference type="NCBI Taxonomy" id="166010"/>
    <lineage>
        <taxon>Eukaryota</taxon>
        <taxon>Metazoa</taxon>
        <taxon>Ecdysozoa</taxon>
        <taxon>Nematoda</taxon>
        <taxon>Chromadorea</taxon>
        <taxon>Rhabditida</taxon>
        <taxon>Tylenchina</taxon>
        <taxon>Tylenchomorpha</taxon>
        <taxon>Sphaerularioidea</taxon>
        <taxon>Anguinidae</taxon>
        <taxon>Anguininae</taxon>
        <taxon>Ditylenchus</taxon>
    </lineage>
</organism>
<keyword evidence="2" id="KW-0808">Transferase</keyword>
<keyword evidence="11" id="KW-1185">Reference proteome</keyword>
<dbReference type="Pfam" id="PF26200">
    <property type="entry name" value="Rcat_RNF216"/>
    <property type="match status" value="1"/>
</dbReference>
<comment type="caution">
    <text evidence="10">The sequence shown here is derived from an EMBL/GenBank/DDBJ whole genome shotgun (WGS) entry which is preliminary data.</text>
</comment>
<dbReference type="Gene3D" id="1.20.120.1750">
    <property type="match status" value="1"/>
</dbReference>
<dbReference type="EMBL" id="JAKKPZ010000032">
    <property type="protein sequence ID" value="KAI1709050.1"/>
    <property type="molecule type" value="Genomic_DNA"/>
</dbReference>
<dbReference type="InterPro" id="IPR047546">
    <property type="entry name" value="Rcat_RBR_RNF216"/>
</dbReference>
<dbReference type="Pfam" id="PF01485">
    <property type="entry name" value="IBR"/>
    <property type="match status" value="1"/>
</dbReference>
<evidence type="ECO:0000313" key="11">
    <source>
        <dbReference type="Proteomes" id="UP001201812"/>
    </source>
</evidence>
<feature type="compositionally biased region" description="Basic and acidic residues" evidence="8">
    <location>
        <begin position="548"/>
        <end position="557"/>
    </location>
</feature>